<protein>
    <submittedName>
        <fullName evidence="4">Single-strand DNA-binding protein</fullName>
    </submittedName>
</protein>
<evidence type="ECO:0000313" key="5">
    <source>
        <dbReference type="Proteomes" id="UP000281738"/>
    </source>
</evidence>
<feature type="region of interest" description="Disordered" evidence="3">
    <location>
        <begin position="1"/>
        <end position="30"/>
    </location>
</feature>
<name>A0A3N2CQ49_9ACTN</name>
<dbReference type="Gene3D" id="2.40.50.140">
    <property type="entry name" value="Nucleic acid-binding proteins"/>
    <property type="match status" value="1"/>
</dbReference>
<accession>A0A3N2CQ49</accession>
<organism evidence="4 5">
    <name type="scientific">Nocardioides aurantiacus</name>
    <dbReference type="NCBI Taxonomy" id="86796"/>
    <lineage>
        <taxon>Bacteria</taxon>
        <taxon>Bacillati</taxon>
        <taxon>Actinomycetota</taxon>
        <taxon>Actinomycetes</taxon>
        <taxon>Propionibacteriales</taxon>
        <taxon>Nocardioidaceae</taxon>
        <taxon>Nocardioides</taxon>
    </lineage>
</organism>
<dbReference type="Proteomes" id="UP000281738">
    <property type="component" value="Unassembled WGS sequence"/>
</dbReference>
<dbReference type="OrthoDB" id="5186768at2"/>
<comment type="caution">
    <text evidence="4">The sequence shown here is derived from an EMBL/GenBank/DDBJ whole genome shotgun (WGS) entry which is preliminary data.</text>
</comment>
<evidence type="ECO:0000256" key="2">
    <source>
        <dbReference type="PROSITE-ProRule" id="PRU00252"/>
    </source>
</evidence>
<dbReference type="InterPro" id="IPR012340">
    <property type="entry name" value="NA-bd_OB-fold"/>
</dbReference>
<dbReference type="GO" id="GO:0003697">
    <property type="term" value="F:single-stranded DNA binding"/>
    <property type="evidence" value="ECO:0007669"/>
    <property type="project" value="InterPro"/>
</dbReference>
<evidence type="ECO:0000256" key="1">
    <source>
        <dbReference type="ARBA" id="ARBA00023125"/>
    </source>
</evidence>
<evidence type="ECO:0000256" key="3">
    <source>
        <dbReference type="SAM" id="MobiDB-lite"/>
    </source>
</evidence>
<dbReference type="PROSITE" id="PS50935">
    <property type="entry name" value="SSB"/>
    <property type="match status" value="1"/>
</dbReference>
<gene>
    <name evidence="4" type="ORF">EDD33_0480</name>
</gene>
<keyword evidence="1 2" id="KW-0238">DNA-binding</keyword>
<dbReference type="EMBL" id="RKHO01000001">
    <property type="protein sequence ID" value="ROR89651.1"/>
    <property type="molecule type" value="Genomic_DNA"/>
</dbReference>
<keyword evidence="5" id="KW-1185">Reference proteome</keyword>
<proteinExistence type="predicted"/>
<sequence>MSTVSSDVPASPSAAPPLPDDAGPGPGAHRNEVVLVGRVSAEAQSRDLPSGDRLLTLRVVVDRPPVTGSTRRTVDVIDVACWTTRTQRAAGRLVAGDGVRVEGALRRRFFAGAAGRASRYEVEAGRLTRVSSAAAS</sequence>
<dbReference type="RefSeq" id="WP_123388947.1">
    <property type="nucleotide sequence ID" value="NZ_RKHO01000001.1"/>
</dbReference>
<dbReference type="Pfam" id="PF00436">
    <property type="entry name" value="SSB"/>
    <property type="match status" value="1"/>
</dbReference>
<dbReference type="AlphaFoldDB" id="A0A3N2CQ49"/>
<dbReference type="SUPFAM" id="SSF50249">
    <property type="entry name" value="Nucleic acid-binding proteins"/>
    <property type="match status" value="1"/>
</dbReference>
<dbReference type="InterPro" id="IPR000424">
    <property type="entry name" value="Primosome_PriB/ssb"/>
</dbReference>
<evidence type="ECO:0000313" key="4">
    <source>
        <dbReference type="EMBL" id="ROR89651.1"/>
    </source>
</evidence>
<reference evidence="4 5" key="1">
    <citation type="submission" date="2018-11" db="EMBL/GenBank/DDBJ databases">
        <title>Sequencing the genomes of 1000 actinobacteria strains.</title>
        <authorList>
            <person name="Klenk H.-P."/>
        </authorList>
    </citation>
    <scope>NUCLEOTIDE SEQUENCE [LARGE SCALE GENOMIC DNA]</scope>
    <source>
        <strain evidence="4 5">DSM 12652</strain>
    </source>
</reference>
<feature type="compositionally biased region" description="Low complexity" evidence="3">
    <location>
        <begin position="1"/>
        <end position="13"/>
    </location>
</feature>